<evidence type="ECO:0000313" key="16">
    <source>
        <dbReference type="EMBL" id="EPS69655.1"/>
    </source>
</evidence>
<evidence type="ECO:0000256" key="6">
    <source>
        <dbReference type="ARBA" id="ARBA00022801"/>
    </source>
</evidence>
<feature type="region of interest" description="Disordered" evidence="14">
    <location>
        <begin position="376"/>
        <end position="403"/>
    </location>
</feature>
<dbReference type="PANTHER" id="PTHR22624:SF49">
    <property type="entry name" value="CYSTEINE PROTEASE"/>
    <property type="match status" value="1"/>
</dbReference>
<evidence type="ECO:0000256" key="14">
    <source>
        <dbReference type="SAM" id="MobiDB-lite"/>
    </source>
</evidence>
<dbReference type="InterPro" id="IPR038765">
    <property type="entry name" value="Papain-like_cys_pep_sf"/>
</dbReference>
<dbReference type="EMBL" id="AUSU01002027">
    <property type="protein sequence ID" value="EPS69655.1"/>
    <property type="molecule type" value="Genomic_DNA"/>
</dbReference>
<evidence type="ECO:0000256" key="11">
    <source>
        <dbReference type="ARBA" id="ARBA00038724"/>
    </source>
</evidence>
<dbReference type="Proteomes" id="UP000015453">
    <property type="component" value="Unassembled WGS sequence"/>
</dbReference>
<dbReference type="InterPro" id="IPR046792">
    <property type="entry name" value="Peptidase_C54_cat"/>
</dbReference>
<comment type="function">
    <text evidence="12">Cysteine protease that plays a key role in autophagy by mediating both proteolytic activation and delipidation of ATG8 family proteins. The protease activity is required for proteolytic activation of ATG8 family proteins: cleaves the C-terminal amino acid of ATG8 proteins to reveal a C-terminal glycine. Exposure of the glycine at the C-terminus is essential for ATG8 proteins conjugation to phosphatidylethanolamine (PE) and insertion to membranes, which is necessary for autophagy. In addition to the protease activity, also mediates delipidation of PE-conjugated ATG8 proteins.</text>
</comment>
<keyword evidence="9 13" id="KW-0072">Autophagy</keyword>
<evidence type="ECO:0000256" key="9">
    <source>
        <dbReference type="ARBA" id="ARBA00023006"/>
    </source>
</evidence>
<dbReference type="Pfam" id="PF03416">
    <property type="entry name" value="Peptidase_C54"/>
    <property type="match status" value="1"/>
</dbReference>
<name>S8CS70_9LAMI</name>
<dbReference type="GO" id="GO:0034727">
    <property type="term" value="P:piecemeal microautophagy of the nucleus"/>
    <property type="evidence" value="ECO:0007669"/>
    <property type="project" value="TreeGrafter"/>
</dbReference>
<accession>S8CS70</accession>
<keyword evidence="4 13" id="KW-0963">Cytoplasm</keyword>
<feature type="non-terminal residue" evidence="16">
    <location>
        <position position="1"/>
    </location>
</feature>
<feature type="domain" description="Peptidase C54 catalytic" evidence="15">
    <location>
        <begin position="73"/>
        <end position="350"/>
    </location>
</feature>
<evidence type="ECO:0000256" key="13">
    <source>
        <dbReference type="RuleBase" id="RU363115"/>
    </source>
</evidence>
<keyword evidence="17" id="KW-1185">Reference proteome</keyword>
<comment type="similarity">
    <text evidence="2 13">Belongs to the peptidase C54 family.</text>
</comment>
<dbReference type="GO" id="GO:0004197">
    <property type="term" value="F:cysteine-type endopeptidase activity"/>
    <property type="evidence" value="ECO:0007669"/>
    <property type="project" value="TreeGrafter"/>
</dbReference>
<feature type="compositionally biased region" description="Acidic residues" evidence="14">
    <location>
        <begin position="381"/>
        <end position="403"/>
    </location>
</feature>
<evidence type="ECO:0000256" key="2">
    <source>
        <dbReference type="ARBA" id="ARBA00010958"/>
    </source>
</evidence>
<evidence type="ECO:0000256" key="8">
    <source>
        <dbReference type="ARBA" id="ARBA00022927"/>
    </source>
</evidence>
<keyword evidence="8 13" id="KW-0653">Protein transport</keyword>
<comment type="caution">
    <text evidence="16">The sequence shown here is derived from an EMBL/GenBank/DDBJ whole genome shotgun (WGS) entry which is preliminary data.</text>
</comment>
<evidence type="ECO:0000256" key="12">
    <source>
        <dbReference type="ARBA" id="ARBA00045891"/>
    </source>
</evidence>
<reference evidence="16 17" key="1">
    <citation type="journal article" date="2013" name="BMC Genomics">
        <title>The miniature genome of a carnivorous plant Genlisea aurea contains a low number of genes and short non-coding sequences.</title>
        <authorList>
            <person name="Leushkin E.V."/>
            <person name="Sutormin R.A."/>
            <person name="Nabieva E.R."/>
            <person name="Penin A.A."/>
            <person name="Kondrashov A.S."/>
            <person name="Logacheva M.D."/>
        </authorList>
    </citation>
    <scope>NUCLEOTIDE SEQUENCE [LARGE SCALE GENOMIC DNA]</scope>
</reference>
<sequence length="403" mass="45360">RKKSSSGRNYYDSWRAAVRRVIMNGGSMRRIWGFGRMWASASKGDIWLLGVCYQVFHEGDDSSDPTQSEGFAAFVEDLSSRIWITYRRGFLPIENSKYCSDANWGCMLRSSQMLVAQAFLFHKLGRSWRKTSNQPHEYIEILQLFGDSEESPCSIHNLLQVGKAYGLAPGSWVGPYAMCRAWECLMRYTDCGFLTSMMTLYVVSGDGDGERGGAPVLCVEDVSRRCSEFGRGQDNWAPVLLLVPLVLGLEKVNPRYLPLLSATFTFPQSLGILGGRPGVSTYIIGIQDEKAYYLDPHEVQQVVDMKKGDIDIDFSSYHCNVVRNMPLDSIDSSLAIGFYCRGKREFDDFCIRASELIEQSNGAPLFTVSKAGDEKRGIRMDDDDDDEGALPENCENEDEWQLL</sequence>
<organism evidence="16 17">
    <name type="scientific">Genlisea aurea</name>
    <dbReference type="NCBI Taxonomy" id="192259"/>
    <lineage>
        <taxon>Eukaryota</taxon>
        <taxon>Viridiplantae</taxon>
        <taxon>Streptophyta</taxon>
        <taxon>Embryophyta</taxon>
        <taxon>Tracheophyta</taxon>
        <taxon>Spermatophyta</taxon>
        <taxon>Magnoliopsida</taxon>
        <taxon>eudicotyledons</taxon>
        <taxon>Gunneridae</taxon>
        <taxon>Pentapetalae</taxon>
        <taxon>asterids</taxon>
        <taxon>lamiids</taxon>
        <taxon>Lamiales</taxon>
        <taxon>Lentibulariaceae</taxon>
        <taxon>Genlisea</taxon>
    </lineage>
</organism>
<evidence type="ECO:0000256" key="4">
    <source>
        <dbReference type="ARBA" id="ARBA00022490"/>
    </source>
</evidence>
<comment type="subunit">
    <text evidence="11">Interacts with ATG8.</text>
</comment>
<gene>
    <name evidence="16" type="ORF">M569_05108</name>
</gene>
<keyword evidence="5 13" id="KW-0645">Protease</keyword>
<keyword evidence="7" id="KW-0788">Thiol protease</keyword>
<dbReference type="GO" id="GO:0035973">
    <property type="term" value="P:aggrephagy"/>
    <property type="evidence" value="ECO:0007669"/>
    <property type="project" value="TreeGrafter"/>
</dbReference>
<dbReference type="GO" id="GO:0015031">
    <property type="term" value="P:protein transport"/>
    <property type="evidence" value="ECO:0007669"/>
    <property type="project" value="UniProtKB-KW"/>
</dbReference>
<dbReference type="SUPFAM" id="SSF54001">
    <property type="entry name" value="Cysteine proteinases"/>
    <property type="match status" value="1"/>
</dbReference>
<evidence type="ECO:0000256" key="5">
    <source>
        <dbReference type="ARBA" id="ARBA00022670"/>
    </source>
</evidence>
<dbReference type="GO" id="GO:0000045">
    <property type="term" value="P:autophagosome assembly"/>
    <property type="evidence" value="ECO:0007669"/>
    <property type="project" value="TreeGrafter"/>
</dbReference>
<proteinExistence type="inferred from homology"/>
<comment type="catalytic activity">
    <reaction evidence="10">
        <text>[protein]-C-terminal L-amino acid-glycyl-phosphatidylethanolamide + H2O = [protein]-C-terminal L-amino acid-glycine + a 1,2-diacyl-sn-glycero-3-phosphoethanolamine</text>
        <dbReference type="Rhea" id="RHEA:67548"/>
        <dbReference type="Rhea" id="RHEA-COMP:17323"/>
        <dbReference type="Rhea" id="RHEA-COMP:17324"/>
        <dbReference type="ChEBI" id="CHEBI:15377"/>
        <dbReference type="ChEBI" id="CHEBI:64612"/>
        <dbReference type="ChEBI" id="CHEBI:172940"/>
        <dbReference type="ChEBI" id="CHEBI:172941"/>
    </reaction>
    <physiologicalReaction direction="left-to-right" evidence="10">
        <dbReference type="Rhea" id="RHEA:67549"/>
    </physiologicalReaction>
</comment>
<evidence type="ECO:0000256" key="3">
    <source>
        <dbReference type="ARBA" id="ARBA00022448"/>
    </source>
</evidence>
<dbReference type="GO" id="GO:0016485">
    <property type="term" value="P:protein processing"/>
    <property type="evidence" value="ECO:0007669"/>
    <property type="project" value="TreeGrafter"/>
</dbReference>
<dbReference type="GO" id="GO:0019786">
    <property type="term" value="F:protein-phosphatidylethanolamide deconjugating activity"/>
    <property type="evidence" value="ECO:0007669"/>
    <property type="project" value="InterPro"/>
</dbReference>
<evidence type="ECO:0000259" key="15">
    <source>
        <dbReference type="Pfam" id="PF03416"/>
    </source>
</evidence>
<evidence type="ECO:0000256" key="1">
    <source>
        <dbReference type="ARBA" id="ARBA00004496"/>
    </source>
</evidence>
<dbReference type="AlphaFoldDB" id="S8CS70"/>
<protein>
    <recommendedName>
        <fullName evidence="13">Cysteine protease</fullName>
        <ecNumber evidence="13">3.4.22.-</ecNumber>
    </recommendedName>
</protein>
<evidence type="ECO:0000256" key="10">
    <source>
        <dbReference type="ARBA" id="ARBA00029362"/>
    </source>
</evidence>
<evidence type="ECO:0000313" key="17">
    <source>
        <dbReference type="Proteomes" id="UP000015453"/>
    </source>
</evidence>
<dbReference type="EC" id="3.4.22.-" evidence="13"/>
<comment type="subcellular location">
    <subcellularLocation>
        <location evidence="1 13">Cytoplasm</location>
    </subcellularLocation>
</comment>
<dbReference type="GO" id="GO:0005737">
    <property type="term" value="C:cytoplasm"/>
    <property type="evidence" value="ECO:0007669"/>
    <property type="project" value="UniProtKB-SubCell"/>
</dbReference>
<dbReference type="PANTHER" id="PTHR22624">
    <property type="entry name" value="CYSTEINE PROTEASE ATG4"/>
    <property type="match status" value="1"/>
</dbReference>
<keyword evidence="6 13" id="KW-0378">Hydrolase</keyword>
<dbReference type="GO" id="GO:0000423">
    <property type="term" value="P:mitophagy"/>
    <property type="evidence" value="ECO:0007669"/>
    <property type="project" value="TreeGrafter"/>
</dbReference>
<evidence type="ECO:0000256" key="7">
    <source>
        <dbReference type="ARBA" id="ARBA00022807"/>
    </source>
</evidence>
<dbReference type="InterPro" id="IPR005078">
    <property type="entry name" value="Peptidase_C54"/>
</dbReference>
<keyword evidence="3" id="KW-0813">Transport</keyword>
<dbReference type="OrthoDB" id="2960936at2759"/>